<dbReference type="InterPro" id="IPR023115">
    <property type="entry name" value="TIF_IF2_dom3"/>
</dbReference>
<dbReference type="CDD" id="cd01887">
    <property type="entry name" value="IF2_eIF5B"/>
    <property type="match status" value="1"/>
</dbReference>
<accession>A0A8H3IRR3</accession>
<dbReference type="GO" id="GO:0005739">
    <property type="term" value="C:mitochondrion"/>
    <property type="evidence" value="ECO:0007669"/>
    <property type="project" value="UniProtKB-SubCell"/>
</dbReference>
<dbReference type="NCBIfam" id="TIGR00231">
    <property type="entry name" value="small_GTP"/>
    <property type="match status" value="1"/>
</dbReference>
<keyword evidence="7" id="KW-0496">Mitochondrion</keyword>
<dbReference type="PROSITE" id="PS01176">
    <property type="entry name" value="IF2"/>
    <property type="match status" value="1"/>
</dbReference>
<reference evidence="13" key="1">
    <citation type="submission" date="2021-03" db="EMBL/GenBank/DDBJ databases">
        <authorList>
            <person name="Tagirdzhanova G."/>
        </authorList>
    </citation>
    <scope>NUCLEOTIDE SEQUENCE</scope>
</reference>
<dbReference type="NCBIfam" id="TIGR00487">
    <property type="entry name" value="IF-2"/>
    <property type="match status" value="1"/>
</dbReference>
<dbReference type="Gene3D" id="3.40.50.10050">
    <property type="entry name" value="Translation initiation factor IF- 2, domain 3"/>
    <property type="match status" value="1"/>
</dbReference>
<feature type="compositionally biased region" description="Basic and acidic residues" evidence="11">
    <location>
        <begin position="1134"/>
        <end position="1147"/>
    </location>
</feature>
<evidence type="ECO:0000256" key="2">
    <source>
        <dbReference type="ARBA" id="ARBA00007733"/>
    </source>
</evidence>
<keyword evidence="14" id="KW-1185">Reference proteome</keyword>
<dbReference type="FunFam" id="3.40.50.300:FF:000019">
    <property type="entry name" value="Translation initiation factor IF-2"/>
    <property type="match status" value="1"/>
</dbReference>
<evidence type="ECO:0000256" key="4">
    <source>
        <dbReference type="ARBA" id="ARBA00022741"/>
    </source>
</evidence>
<feature type="compositionally biased region" description="Polar residues" evidence="11">
    <location>
        <begin position="567"/>
        <end position="578"/>
    </location>
</feature>
<feature type="region of interest" description="Disordered" evidence="11">
    <location>
        <begin position="733"/>
        <end position="764"/>
    </location>
</feature>
<dbReference type="Pfam" id="PF11987">
    <property type="entry name" value="IF-2"/>
    <property type="match status" value="1"/>
</dbReference>
<feature type="compositionally biased region" description="Polar residues" evidence="11">
    <location>
        <begin position="382"/>
        <end position="395"/>
    </location>
</feature>
<feature type="compositionally biased region" description="Basic and acidic residues" evidence="11">
    <location>
        <begin position="697"/>
        <end position="719"/>
    </location>
</feature>
<dbReference type="InterPro" id="IPR000795">
    <property type="entry name" value="T_Tr_GTP-bd_dom"/>
</dbReference>
<dbReference type="InterPro" id="IPR027417">
    <property type="entry name" value="P-loop_NTPase"/>
</dbReference>
<comment type="caution">
    <text evidence="13">The sequence shown here is derived from an EMBL/GenBank/DDBJ whole genome shotgun (WGS) entry which is preliminary data.</text>
</comment>
<dbReference type="InterPro" id="IPR044145">
    <property type="entry name" value="IF2_II"/>
</dbReference>
<name>A0A8H3IRR3_9LECA</name>
<comment type="similarity">
    <text evidence="2">Belongs to the TRAFAC class translation factor GTPase superfamily. Classic translation factor GTPase family. IF-2 subfamily.</text>
</comment>
<evidence type="ECO:0000256" key="1">
    <source>
        <dbReference type="ARBA" id="ARBA00004173"/>
    </source>
</evidence>
<dbReference type="SUPFAM" id="SSF52540">
    <property type="entry name" value="P-loop containing nucleoside triphosphate hydrolases"/>
    <property type="match status" value="1"/>
</dbReference>
<feature type="region of interest" description="Disordered" evidence="11">
    <location>
        <begin position="697"/>
        <end position="720"/>
    </location>
</feature>
<dbReference type="FunFam" id="2.40.30.10:FF:000007">
    <property type="entry name" value="Translation initiation factor IF-2"/>
    <property type="match status" value="1"/>
</dbReference>
<comment type="subcellular location">
    <subcellularLocation>
        <location evidence="1">Mitochondrion</location>
    </subcellularLocation>
</comment>
<dbReference type="FunFam" id="2.40.30.10:FF:000008">
    <property type="entry name" value="Translation initiation factor IF-2"/>
    <property type="match status" value="1"/>
</dbReference>
<gene>
    <name evidence="13" type="ORF">HETSPECPRED_005371</name>
</gene>
<dbReference type="CDD" id="cd03692">
    <property type="entry name" value="mtIF2_IVc"/>
    <property type="match status" value="1"/>
</dbReference>
<evidence type="ECO:0000259" key="12">
    <source>
        <dbReference type="PROSITE" id="PS51722"/>
    </source>
</evidence>
<dbReference type="Proteomes" id="UP000664521">
    <property type="component" value="Unassembled WGS sequence"/>
</dbReference>
<evidence type="ECO:0000256" key="3">
    <source>
        <dbReference type="ARBA" id="ARBA00022540"/>
    </source>
</evidence>
<feature type="compositionally biased region" description="Basic and acidic residues" evidence="11">
    <location>
        <begin position="278"/>
        <end position="310"/>
    </location>
</feature>
<feature type="compositionally biased region" description="Polar residues" evidence="11">
    <location>
        <begin position="64"/>
        <end position="95"/>
    </location>
</feature>
<dbReference type="InterPro" id="IPR015760">
    <property type="entry name" value="TIF_IF2"/>
</dbReference>
<evidence type="ECO:0000256" key="6">
    <source>
        <dbReference type="ARBA" id="ARBA00022946"/>
    </source>
</evidence>
<dbReference type="InterPro" id="IPR009000">
    <property type="entry name" value="Transl_B-barrel_sf"/>
</dbReference>
<feature type="compositionally biased region" description="Polar residues" evidence="11">
    <location>
        <begin position="107"/>
        <end position="119"/>
    </location>
</feature>
<proteinExistence type="inferred from homology"/>
<feature type="compositionally biased region" description="Basic and acidic residues" evidence="11">
    <location>
        <begin position="363"/>
        <end position="376"/>
    </location>
</feature>
<dbReference type="PANTHER" id="PTHR43381">
    <property type="entry name" value="TRANSLATION INITIATION FACTOR IF-2-RELATED"/>
    <property type="match status" value="1"/>
</dbReference>
<evidence type="ECO:0000256" key="8">
    <source>
        <dbReference type="ARBA" id="ARBA00023134"/>
    </source>
</evidence>
<dbReference type="Pfam" id="PF22042">
    <property type="entry name" value="EF-G_D2"/>
    <property type="match status" value="1"/>
</dbReference>
<dbReference type="GO" id="GO:0005525">
    <property type="term" value="F:GTP binding"/>
    <property type="evidence" value="ECO:0007669"/>
    <property type="project" value="UniProtKB-KW"/>
</dbReference>
<dbReference type="CDD" id="cd03702">
    <property type="entry name" value="IF2_mtIF2_II"/>
    <property type="match status" value="1"/>
</dbReference>
<evidence type="ECO:0000256" key="11">
    <source>
        <dbReference type="SAM" id="MobiDB-lite"/>
    </source>
</evidence>
<dbReference type="PANTHER" id="PTHR43381:SF20">
    <property type="entry name" value="TRANSLATION INITIATION FACTOR IF-2, MITOCHONDRIAL"/>
    <property type="match status" value="1"/>
</dbReference>
<feature type="compositionally biased region" description="Basic and acidic residues" evidence="11">
    <location>
        <begin position="474"/>
        <end position="486"/>
    </location>
</feature>
<feature type="region of interest" description="Disordered" evidence="11">
    <location>
        <begin position="1129"/>
        <end position="1167"/>
    </location>
</feature>
<dbReference type="PROSITE" id="PS51722">
    <property type="entry name" value="G_TR_2"/>
    <property type="match status" value="1"/>
</dbReference>
<feature type="compositionally biased region" description="Basic and acidic residues" evidence="11">
    <location>
        <begin position="223"/>
        <end position="244"/>
    </location>
</feature>
<feature type="compositionally biased region" description="Basic and acidic residues" evidence="11">
    <location>
        <begin position="587"/>
        <end position="599"/>
    </location>
</feature>
<feature type="compositionally biased region" description="Basic and acidic residues" evidence="11">
    <location>
        <begin position="1157"/>
        <end position="1167"/>
    </location>
</feature>
<dbReference type="Gene3D" id="3.40.50.300">
    <property type="entry name" value="P-loop containing nucleotide triphosphate hydrolases"/>
    <property type="match status" value="1"/>
</dbReference>
<feature type="domain" description="Tr-type G" evidence="12">
    <location>
        <begin position="848"/>
        <end position="1016"/>
    </location>
</feature>
<dbReference type="OrthoDB" id="361630at2759"/>
<evidence type="ECO:0000256" key="10">
    <source>
        <dbReference type="ARBA" id="ARBA00044200"/>
    </source>
</evidence>
<feature type="compositionally biased region" description="Polar residues" evidence="11">
    <location>
        <begin position="534"/>
        <end position="543"/>
    </location>
</feature>
<dbReference type="GO" id="GO:0003924">
    <property type="term" value="F:GTPase activity"/>
    <property type="evidence" value="ECO:0007669"/>
    <property type="project" value="InterPro"/>
</dbReference>
<dbReference type="InterPro" id="IPR036925">
    <property type="entry name" value="TIF_IF2_dom3_sf"/>
</dbReference>
<keyword evidence="8" id="KW-0342">GTP-binding</keyword>
<dbReference type="InterPro" id="IPR006847">
    <property type="entry name" value="IF2_N"/>
</dbReference>
<feature type="region of interest" description="Disordered" evidence="11">
    <location>
        <begin position="444"/>
        <end position="611"/>
    </location>
</feature>
<dbReference type="FunFam" id="3.40.50.10050:FF:000001">
    <property type="entry name" value="Translation initiation factor IF-2"/>
    <property type="match status" value="1"/>
</dbReference>
<dbReference type="SUPFAM" id="SSF52156">
    <property type="entry name" value="Initiation factor IF2/eIF5b, domain 3"/>
    <property type="match status" value="1"/>
</dbReference>
<evidence type="ECO:0000256" key="7">
    <source>
        <dbReference type="ARBA" id="ARBA00023128"/>
    </source>
</evidence>
<feature type="region of interest" description="Disordered" evidence="11">
    <location>
        <begin position="265"/>
        <end position="414"/>
    </location>
</feature>
<protein>
    <recommendedName>
        <fullName evidence="10">Translation initiation factor IF-2, mitochondrial</fullName>
    </recommendedName>
</protein>
<keyword evidence="6" id="KW-0809">Transit peptide</keyword>
<comment type="function">
    <text evidence="9">One of the essential components for the initiation of protein synthesis. Protects formylmethionyl-tRNA from spontaneous hydrolysis and promotes its binding to the 30S ribosomal subunits. Also involved in the hydrolysis of GTP during the formation of the 70S ribosomal complex.</text>
</comment>
<dbReference type="Pfam" id="PF00009">
    <property type="entry name" value="GTP_EFTU"/>
    <property type="match status" value="1"/>
</dbReference>
<dbReference type="Gene3D" id="2.40.30.10">
    <property type="entry name" value="Translation factors"/>
    <property type="match status" value="2"/>
</dbReference>
<dbReference type="SUPFAM" id="SSF50447">
    <property type="entry name" value="Translation proteins"/>
    <property type="match status" value="2"/>
</dbReference>
<organism evidence="13 14">
    <name type="scientific">Heterodermia speciosa</name>
    <dbReference type="NCBI Taxonomy" id="116794"/>
    <lineage>
        <taxon>Eukaryota</taxon>
        <taxon>Fungi</taxon>
        <taxon>Dikarya</taxon>
        <taxon>Ascomycota</taxon>
        <taxon>Pezizomycotina</taxon>
        <taxon>Lecanoromycetes</taxon>
        <taxon>OSLEUM clade</taxon>
        <taxon>Lecanoromycetidae</taxon>
        <taxon>Caliciales</taxon>
        <taxon>Physciaceae</taxon>
        <taxon>Heterodermia</taxon>
    </lineage>
</organism>
<dbReference type="InterPro" id="IPR000178">
    <property type="entry name" value="TF_IF2_bacterial-like"/>
</dbReference>
<feature type="compositionally biased region" description="Basic and acidic residues" evidence="11">
    <location>
        <begin position="503"/>
        <end position="513"/>
    </location>
</feature>
<dbReference type="GO" id="GO:0003743">
    <property type="term" value="F:translation initiation factor activity"/>
    <property type="evidence" value="ECO:0007669"/>
    <property type="project" value="UniProtKB-KW"/>
</dbReference>
<dbReference type="InterPro" id="IPR005225">
    <property type="entry name" value="Small_GTP-bd"/>
</dbReference>
<sequence>MKSGGFRTPFLQDVCIFCATRIQLTTARSQVFSQRRLFRSACAPNKPPEAAAARQDVNLEGDESQTSHTSPQVTISSRTQRTSGRSHTPWKTTPRFTAPIQPEPEKTTVQQSAPPQVQDASPRPQPSHTVDRHPQRSSHFQSAARGTTLDRYIGDARRERPPEVQLWKCGCGFHNKQSGLVCRNCRAPKGGKADKTDDPSIAENWKHVKRIGDSSKQQLEPADQIKRPTEPVVDRRLEEERQKRLADSQRLRFVKLDSHIRKTPLDFQDVSTQPVPEFKPRNRPSVDESRTRVRQHEGGRKDKQSNEPEKGMQPAPLTEYLPPNRSAKPLDKQTLPRNGSAKLLDDAPVAARGKPEPTAPILSEKRSRWKKWDSSHSRSIPEPSQSALFETSGSQGPIERNGQKFNVAQGKKDDRVWSRMSYQPEDGRVSDGYKSMLDVIASQEPIEGNEQRFKVVRGGSVIMDRKVQRSTPKQSEDDHVSDEHKSVQPRSTVNGLARAALPRNDESERRDPSEESFVADGYELMQSRAKSDRSTTTAATQYDQPEREDDVLSSSNGPSKKGWKSWGPSQTESNQPMQPCSMPPNRSIERASFEEDRSGRGNIVPSRGKSADAGVWKVWRPVQHTKADFANLFSDDELNNFESASTPDDGYVSVEEHAQGPPAHEPPLYVSSEEMKVSASQAVENRMARRRQQIEEEYRAERKKSASTYRHDPDREKRTSMLRTRSFIESEAGIEDYDEDSDHIRQQRKKQRKQQLAAEKLQGPPTPIYLPDFISVTNLAGALRISIEKFTTKMKELGFDETNNDHVIDAETAGLIAAEFNFEPIIEGADDSDLIPRPPAEDKSLLPPRPPVVTIMGHVDHGKTTLLDWLRKSSVAASEYGGITQHIGAFSVPMPSGRTITFLDTPGHAAFLEMRQRGASVTDIVILVVAADDSVKPQTVEAIKHARAANVPMIVAVNKIDKEEADVDKVKQDLARYGVEIEDYGGDTQVVCVSGRTGQGMETLEESAVALADILDMRAETDGPAEGWVLEATTKKAGRVATVLVRRGTLYPGDILVAGTTWTRIRTLRNEAGVQVESASPGMPVEIDGWKDQPAAGEEALQADDEQHARSVVDVRLQVEERAQMATDVSAVNETRKQDQERRKLTEAADAEAAEVTPKENKDETPGFKDVPLVVKADVSGSVEAIQTSLLALGNNFVRASILRSGVGTVSEFDVVHAASARGHIVAFNIAIEPHIRRAAETSGVKILEQNVIYRLVDLVKDVLEDCLEPVRTKRVLGEAEVAQVFDINVKGRKFVPVAGCKVRNGVVGRRTRILVKRGEEVVFDGMLSSLRNRKQDVMEMRKGAECGMGFEGWRDFKVGDQVQSYEEKVERRKL</sequence>
<keyword evidence="5" id="KW-0648">Protein biosynthesis</keyword>
<dbReference type="EMBL" id="CAJPDS010000033">
    <property type="protein sequence ID" value="CAF9923574.1"/>
    <property type="molecule type" value="Genomic_DNA"/>
</dbReference>
<evidence type="ECO:0000256" key="9">
    <source>
        <dbReference type="ARBA" id="ARBA00025162"/>
    </source>
</evidence>
<dbReference type="Pfam" id="PF04760">
    <property type="entry name" value="IF2_N"/>
    <property type="match status" value="1"/>
</dbReference>
<keyword evidence="3" id="KW-0396">Initiation factor</keyword>
<evidence type="ECO:0000313" key="14">
    <source>
        <dbReference type="Proteomes" id="UP000664521"/>
    </source>
</evidence>
<dbReference type="InterPro" id="IPR053905">
    <property type="entry name" value="EF-G-like_DII"/>
</dbReference>
<feature type="region of interest" description="Disordered" evidence="11">
    <location>
        <begin position="209"/>
        <end position="244"/>
    </location>
</feature>
<feature type="region of interest" description="Disordered" evidence="11">
    <location>
        <begin position="44"/>
        <end position="148"/>
    </location>
</feature>
<evidence type="ECO:0000256" key="5">
    <source>
        <dbReference type="ARBA" id="ARBA00022917"/>
    </source>
</evidence>
<evidence type="ECO:0000313" key="13">
    <source>
        <dbReference type="EMBL" id="CAF9923574.1"/>
    </source>
</evidence>
<keyword evidence="4" id="KW-0547">Nucleotide-binding</keyword>
<dbReference type="HAMAP" id="MF_00100_B">
    <property type="entry name" value="IF_2_B"/>
    <property type="match status" value="1"/>
</dbReference>